<accession>A0A6C0EJ97</accession>
<dbReference type="Gene3D" id="1.20.272.10">
    <property type="match status" value="1"/>
</dbReference>
<reference evidence="1" key="1">
    <citation type="journal article" date="2020" name="Nature">
        <title>Giant virus diversity and host interactions through global metagenomics.</title>
        <authorList>
            <person name="Schulz F."/>
            <person name="Roux S."/>
            <person name="Paez-Espino D."/>
            <person name="Jungbluth S."/>
            <person name="Walsh D.A."/>
            <person name="Denef V.J."/>
            <person name="McMahon K.D."/>
            <person name="Konstantinidis K.T."/>
            <person name="Eloe-Fadrosh E.A."/>
            <person name="Kyrpides N.C."/>
            <person name="Woyke T."/>
        </authorList>
    </citation>
    <scope>NUCLEOTIDE SEQUENCE</scope>
    <source>
        <strain evidence="1">GVMAG-M-3300001351-8</strain>
    </source>
</reference>
<name>A0A6C0EJ97_9ZZZZ</name>
<evidence type="ECO:0000313" key="1">
    <source>
        <dbReference type="EMBL" id="QHT28741.1"/>
    </source>
</evidence>
<organism evidence="1">
    <name type="scientific">viral metagenome</name>
    <dbReference type="NCBI Taxonomy" id="1070528"/>
    <lineage>
        <taxon>unclassified sequences</taxon>
        <taxon>metagenomes</taxon>
        <taxon>organismal metagenomes</taxon>
    </lineage>
</organism>
<protein>
    <submittedName>
        <fullName evidence="1">Uncharacterized protein</fullName>
    </submittedName>
</protein>
<dbReference type="AlphaFoldDB" id="A0A6C0EJ97"/>
<proteinExistence type="predicted"/>
<dbReference type="EMBL" id="MN738864">
    <property type="protein sequence ID" value="QHT28741.1"/>
    <property type="molecule type" value="Genomic_DNA"/>
</dbReference>
<sequence length="444" mass="52561">MYDTIPKEFLIQDGKKLIDFKIKTFNGYKKSEIVSELEKNILSGNIEKSILWLTELHCSGYITLISNKLLLFYLKHINKANLNIIPILLRFITQVKHKIKNNDPLSLRNDQFLRNNFHNIICILTFSPKYKLIKLPAIKPEFFNMKNNENRILSPNLDGINPFIKNADDKNIIIPLAEILENIKNPGLSKSIENAVFWLNWILIYEKNFHNGYIMCTTRTQTDVNSKFSNDFTWILWDIFFKYSDNPYLPDLFTLYKDDFKKANKRQKIDIILMALLIIIDPLPKIKDTELISPEHYRTKTKITANINYQYLDISNNRASDQSKLYNNNLKKLYSPLFSTEKFPNNNIDIVLEKYDKKKPKEKNEKKEKNIDIDKIYNDVDKVRLIKPIIKNDLNRVEYKEQPVKQKEHPYKHKEPQKKTTPFIFKPKFSINKEIANFEINTNC</sequence>